<proteinExistence type="predicted"/>
<reference evidence="2 3" key="1">
    <citation type="journal article" date="2015" name="Genome Biol. Evol.">
        <title>Comparative Genomics of a Bacterivorous Green Alga Reveals Evolutionary Causalities and Consequences of Phago-Mixotrophic Mode of Nutrition.</title>
        <authorList>
            <person name="Burns J.A."/>
            <person name="Paasch A."/>
            <person name="Narechania A."/>
            <person name="Kim E."/>
        </authorList>
    </citation>
    <scope>NUCLEOTIDE SEQUENCE [LARGE SCALE GENOMIC DNA]</scope>
    <source>
        <strain evidence="2 3">PLY_AMNH</strain>
    </source>
</reference>
<dbReference type="EMBL" id="LGRX02007841">
    <property type="protein sequence ID" value="KAK3274231.1"/>
    <property type="molecule type" value="Genomic_DNA"/>
</dbReference>
<organism evidence="2 3">
    <name type="scientific">Cymbomonas tetramitiformis</name>
    <dbReference type="NCBI Taxonomy" id="36881"/>
    <lineage>
        <taxon>Eukaryota</taxon>
        <taxon>Viridiplantae</taxon>
        <taxon>Chlorophyta</taxon>
        <taxon>Pyramimonadophyceae</taxon>
        <taxon>Pyramimonadales</taxon>
        <taxon>Pyramimonadaceae</taxon>
        <taxon>Cymbomonas</taxon>
    </lineage>
</organism>
<evidence type="ECO:0000256" key="1">
    <source>
        <dbReference type="SAM" id="MobiDB-lite"/>
    </source>
</evidence>
<evidence type="ECO:0000313" key="3">
    <source>
        <dbReference type="Proteomes" id="UP001190700"/>
    </source>
</evidence>
<sequence length="204" mass="22781">MADDEDDGSSRTWRDLEGHFWWHVTDLNGKVRNLSTNVRRDYRKEIEEVVSAAKDETFRALTEVQDSVFSSPKAGPQRHPSGGHTAQEVQALRGELTHARSQFEEQIAHLTAEVALLSLKKDASEPQVGRLCVLKRDAVSRLETQSVLQATSETPITQEDAFKIAVFDKLVAKEHIRITPAGLFICLATTPSARAEAQTEARYN</sequence>
<comment type="caution">
    <text evidence="2">The sequence shown here is derived from an EMBL/GenBank/DDBJ whole genome shotgun (WGS) entry which is preliminary data.</text>
</comment>
<evidence type="ECO:0000313" key="2">
    <source>
        <dbReference type="EMBL" id="KAK3274231.1"/>
    </source>
</evidence>
<dbReference type="Proteomes" id="UP001190700">
    <property type="component" value="Unassembled WGS sequence"/>
</dbReference>
<accession>A0AAE0L6U5</accession>
<keyword evidence="3" id="KW-1185">Reference proteome</keyword>
<name>A0AAE0L6U5_9CHLO</name>
<gene>
    <name evidence="2" type="ORF">CYMTET_17576</name>
</gene>
<feature type="region of interest" description="Disordered" evidence="1">
    <location>
        <begin position="67"/>
        <end position="86"/>
    </location>
</feature>
<dbReference type="AlphaFoldDB" id="A0AAE0L6U5"/>
<protein>
    <submittedName>
        <fullName evidence="2">Uncharacterized protein</fullName>
    </submittedName>
</protein>